<accession>A0A1H5RCN1</accession>
<evidence type="ECO:0000313" key="3">
    <source>
        <dbReference type="EMBL" id="SEF36123.1"/>
    </source>
</evidence>
<dbReference type="InterPro" id="IPR036514">
    <property type="entry name" value="SGNH_hydro_sf"/>
</dbReference>
<keyword evidence="2" id="KW-0732">Signal</keyword>
<dbReference type="PANTHER" id="PTHR43784">
    <property type="entry name" value="GDSL-LIKE LIPASE/ACYLHYDROLASE, PUTATIVE (AFU_ORTHOLOGUE AFUA_2G00820)-RELATED"/>
    <property type="match status" value="1"/>
</dbReference>
<dbReference type="Proteomes" id="UP000198878">
    <property type="component" value="Unassembled WGS sequence"/>
</dbReference>
<dbReference type="InterPro" id="IPR053140">
    <property type="entry name" value="GDSL_Rv0518-like"/>
</dbReference>
<feature type="compositionally biased region" description="Low complexity" evidence="1">
    <location>
        <begin position="20"/>
        <end position="41"/>
    </location>
</feature>
<evidence type="ECO:0000256" key="1">
    <source>
        <dbReference type="SAM" id="MobiDB-lite"/>
    </source>
</evidence>
<reference evidence="4" key="1">
    <citation type="submission" date="2016-10" db="EMBL/GenBank/DDBJ databases">
        <authorList>
            <person name="Varghese N."/>
            <person name="Submissions S."/>
        </authorList>
    </citation>
    <scope>NUCLEOTIDE SEQUENCE [LARGE SCALE GENOMIC DNA]</scope>
    <source>
        <strain evidence="4">DSM 44654</strain>
    </source>
</reference>
<organism evidence="3 4">
    <name type="scientific">Amycolatopsis pretoriensis</name>
    <dbReference type="NCBI Taxonomy" id="218821"/>
    <lineage>
        <taxon>Bacteria</taxon>
        <taxon>Bacillati</taxon>
        <taxon>Actinomycetota</taxon>
        <taxon>Actinomycetes</taxon>
        <taxon>Pseudonocardiales</taxon>
        <taxon>Pseudonocardiaceae</taxon>
        <taxon>Amycolatopsis</taxon>
    </lineage>
</organism>
<dbReference type="RefSeq" id="WP_086677211.1">
    <property type="nucleotide sequence ID" value="NZ_FNUJ01000009.1"/>
</dbReference>
<dbReference type="InterPro" id="IPR013783">
    <property type="entry name" value="Ig-like_fold"/>
</dbReference>
<dbReference type="STRING" id="218821.SAMN05421837_109280"/>
<keyword evidence="4" id="KW-1185">Reference proteome</keyword>
<dbReference type="OrthoDB" id="324838at2"/>
<dbReference type="GO" id="GO:0005975">
    <property type="term" value="P:carbohydrate metabolic process"/>
    <property type="evidence" value="ECO:0007669"/>
    <property type="project" value="UniProtKB-ARBA"/>
</dbReference>
<sequence>MLRALFTTVLAAAVATSTALPAAAAPAPAVPGTSSAPTTPAERTALDTAVATGRPVVLPDQTTETREVLVNPDGTFTMRSSAAPQRVRRDGRWIPVDTSLRTNPDGSLAPAATLTDLRLSGGGTGPVITLAEPGGKVAFTWPAPLPKPAVTANKATYAGVFPGVDLVVSADATGYSYVLVVHDAEAAANPALRAIKLRATTEGVALDAKDGALTARDTRGARVFSGSTPVMWDSTHQDQSSPAPSESVPGKVTQLGLTATAAGAKTTDLTVAPDSRALTGNDVHYPVYIDPGMSGQQQAWGEVTANGYHYFNAAMDAQVGRCWNGDGQCGSLTVARSYFRLDTGPLQKRNGFTAVVFSAEMWFTQVWGAHKCVAEPVTLYSASYFDGGLAWGNQPLGSALDTESSGAGIQCSGAAGVRFANQAVKDYAQASANNNWPNVHLALLAADEGNTLQWKKFGSGGSVAPHFDVTFSFQPSDATNQHVSRAVTCTGLAITPDARPTLYGTAVDNNNPPLTVTLNYEVWDSAGSVRKAAGEATVASGTQAAWTIPAALGDGDYKYRITVHNNFPGDGSRNLWSPGWSPWYAFRIQATPPPAAPALTSSVDYPANYWGAPRGAAGAVAVNSGGSPNISGYTYTFAGSGTEPVPNTGSCDYTPTGAVDGGWAPASASGPTWLPIPAGLTAGYHTLNVRSFDDAHNLSPETAAHVFYVAPNTGQTTRRYEAESLVASQPAGQTQPLVTQEDSNCCVTTWSGHKQLFFQGNAAGQAFSIAFDVTTEADYQLDVGLTKAADYGQVAFKLDGQAVGRPDIDQPVGSIDAYSPKVINALTPLGITHLATGTHTFTVTVTGTNARSIGQRYLAGLDHLTITRTTRYEAELPAQVTPGQPAGQNVPLTVETQTAANGGPWSQGAQLLFAAGDKDKSFDLAFTVPVEADYALGIAMGKRENRGKVRIAVDGTALMRTDTVPWDGYQAANGRTVQLALGGAHLGQGRHKLTITVVGKNDASSGYAAGVDYLTAVPVNSVTSASFTDAMNNRGYATDNTTAADLDFNGSALSTNTLAAAGLRPGTKVTIGRATFTMPAANAATGNDNVVAMGQKIPLPAVDRVKATAIGLLATSTCGDTAPSTMTVTYTDGTTSDPVVPTVPDWVNGPDRSAAITLSHLNNGATPGAAEVKLYMVLAPADPTKTIASVTLPNTGTGFLTNTCGPAPSMHVLAIAPAPVAAGWLGAWSSPPTVTTDVSTPTGTTLRMVVHPTKTGPNMRIRLSNSQSGVPATVPRTTVAAQSGTVATTLSAPVPLKFNGAESVTIPAGGEVWSDPMPFPSTAGGSGNLLVSVAIPANAPPAADNDDADSVAYRAPGDATGNSDGGPFGSDDLGPLYGHSFFAAGVEVSTTDANEGTVVVLSDTGYGYRTRYPDWSPIWTDFIAETLGSKLPGSITHGGYPSPGTAAASRERYVFDEPNVRTVIVNMGYLDEDDTLTTVRQKLTNLMSASSPVGLRKFSRADGTPLSIVLTTIPPRGGDPTDAQETLRRQVNDEIRANYTNLGADNFIDFDAAVRDPAAPNKAQAALLNDEGVPNEAYDRRLAQAVSDAVDGFPSLTL</sequence>
<evidence type="ECO:0000313" key="4">
    <source>
        <dbReference type="Proteomes" id="UP000198878"/>
    </source>
</evidence>
<feature type="region of interest" description="Disordered" evidence="1">
    <location>
        <begin position="20"/>
        <end position="43"/>
    </location>
</feature>
<dbReference type="Gene3D" id="2.60.40.10">
    <property type="entry name" value="Immunoglobulins"/>
    <property type="match status" value="1"/>
</dbReference>
<dbReference type="EMBL" id="FNUJ01000009">
    <property type="protein sequence ID" value="SEF36123.1"/>
    <property type="molecule type" value="Genomic_DNA"/>
</dbReference>
<feature type="signal peptide" evidence="2">
    <location>
        <begin position="1"/>
        <end position="24"/>
    </location>
</feature>
<protein>
    <submittedName>
        <fullName evidence="3">Uncharacterized protein</fullName>
    </submittedName>
</protein>
<name>A0A1H5RCN1_9PSEU</name>
<dbReference type="Gene3D" id="3.40.50.1110">
    <property type="entry name" value="SGNH hydrolase"/>
    <property type="match status" value="1"/>
</dbReference>
<proteinExistence type="predicted"/>
<evidence type="ECO:0000256" key="2">
    <source>
        <dbReference type="SAM" id="SignalP"/>
    </source>
</evidence>
<gene>
    <name evidence="3" type="ORF">SAMN05421837_109280</name>
</gene>
<dbReference type="PANTHER" id="PTHR43784:SF2">
    <property type="entry name" value="GDSL-LIKE LIPASE_ACYLHYDROLASE, PUTATIVE (AFU_ORTHOLOGUE AFUA_2G00820)-RELATED"/>
    <property type="match status" value="1"/>
</dbReference>
<feature type="region of interest" description="Disordered" evidence="1">
    <location>
        <begin position="225"/>
        <end position="249"/>
    </location>
</feature>
<feature type="chain" id="PRO_5011468137" evidence="2">
    <location>
        <begin position="25"/>
        <end position="1598"/>
    </location>
</feature>